<dbReference type="RefSeq" id="WP_114396910.1">
    <property type="nucleotide sequence ID" value="NZ_QEIM01000022.1"/>
</dbReference>
<organism evidence="1 2">
    <name type="scientific">Marinitenerispora sediminis</name>
    <dbReference type="NCBI Taxonomy" id="1931232"/>
    <lineage>
        <taxon>Bacteria</taxon>
        <taxon>Bacillati</taxon>
        <taxon>Actinomycetota</taxon>
        <taxon>Actinomycetes</taxon>
        <taxon>Streptosporangiales</taxon>
        <taxon>Nocardiopsidaceae</taxon>
        <taxon>Marinitenerispora</taxon>
    </lineage>
</organism>
<protein>
    <submittedName>
        <fullName evidence="1">Uncharacterized protein</fullName>
    </submittedName>
</protein>
<proteinExistence type="predicted"/>
<reference evidence="1 2" key="1">
    <citation type="submission" date="2018-04" db="EMBL/GenBank/DDBJ databases">
        <title>Novel actinobacteria from marine sediment.</title>
        <authorList>
            <person name="Ng Z.Y."/>
            <person name="Tan G.Y.A."/>
        </authorList>
    </citation>
    <scope>NUCLEOTIDE SEQUENCE [LARGE SCALE GENOMIC DNA]</scope>
    <source>
        <strain evidence="1 2">TPS81</strain>
    </source>
</reference>
<evidence type="ECO:0000313" key="2">
    <source>
        <dbReference type="Proteomes" id="UP000253318"/>
    </source>
</evidence>
<name>A0A368T3Q6_9ACTN</name>
<dbReference type="EMBL" id="QEIN01000112">
    <property type="protein sequence ID" value="RCV57391.1"/>
    <property type="molecule type" value="Genomic_DNA"/>
</dbReference>
<dbReference type="Proteomes" id="UP000253318">
    <property type="component" value="Unassembled WGS sequence"/>
</dbReference>
<dbReference type="AlphaFoldDB" id="A0A368T3Q6"/>
<dbReference type="OrthoDB" id="226701at2"/>
<sequence>MSQSRRRELILDVSDVREIRKGTALLFATSTRPALLRLKPWYRTRDAEAIAAEQRAEEAGIAERAGRRLAM</sequence>
<comment type="caution">
    <text evidence="1">The sequence shown here is derived from an EMBL/GenBank/DDBJ whole genome shotgun (WGS) entry which is preliminary data.</text>
</comment>
<accession>A0A368T3Q6</accession>
<evidence type="ECO:0000313" key="1">
    <source>
        <dbReference type="EMBL" id="RCV57391.1"/>
    </source>
</evidence>
<gene>
    <name evidence="1" type="ORF">DEF24_15205</name>
</gene>
<keyword evidence="2" id="KW-1185">Reference proteome</keyword>